<evidence type="ECO:0000313" key="3">
    <source>
        <dbReference type="Proteomes" id="UP000683000"/>
    </source>
</evidence>
<comment type="caution">
    <text evidence="2">The sequence shown here is derived from an EMBL/GenBank/DDBJ whole genome shotgun (WGS) entry which is preliminary data.</text>
</comment>
<name>A0A8I2YBW9_9AGAM</name>
<evidence type="ECO:0000313" key="2">
    <source>
        <dbReference type="EMBL" id="KAG6369067.1"/>
    </source>
</evidence>
<gene>
    <name evidence="1" type="ORF">JVT61DRAFT_1891</name>
    <name evidence="2" type="ORF">JVT61DRAFT_1894</name>
</gene>
<dbReference type="AlphaFoldDB" id="A0A8I2YBW9"/>
<reference evidence="2" key="1">
    <citation type="submission" date="2021-03" db="EMBL/GenBank/DDBJ databases">
        <title>Evolutionary innovations through gain and loss of genes in the ectomycorrhizal Boletales.</title>
        <authorList>
            <person name="Wu G."/>
            <person name="Miyauchi S."/>
            <person name="Morin E."/>
            <person name="Yang Z.-L."/>
            <person name="Xu J."/>
            <person name="Martin F.M."/>
        </authorList>
    </citation>
    <scope>NUCLEOTIDE SEQUENCE</scope>
    <source>
        <strain evidence="2">BR01</strain>
    </source>
</reference>
<organism evidence="2 3">
    <name type="scientific">Boletus reticuloceps</name>
    <dbReference type="NCBI Taxonomy" id="495285"/>
    <lineage>
        <taxon>Eukaryota</taxon>
        <taxon>Fungi</taxon>
        <taxon>Dikarya</taxon>
        <taxon>Basidiomycota</taxon>
        <taxon>Agaricomycotina</taxon>
        <taxon>Agaricomycetes</taxon>
        <taxon>Agaricomycetidae</taxon>
        <taxon>Boletales</taxon>
        <taxon>Boletineae</taxon>
        <taxon>Boletaceae</taxon>
        <taxon>Boletoideae</taxon>
        <taxon>Boletus</taxon>
    </lineage>
</organism>
<protein>
    <submittedName>
        <fullName evidence="2">Uncharacterized protein</fullName>
    </submittedName>
</protein>
<dbReference type="Proteomes" id="UP000683000">
    <property type="component" value="Unassembled WGS sequence"/>
</dbReference>
<dbReference type="EMBL" id="JAGFBS010000111">
    <property type="protein sequence ID" value="KAG6369064.1"/>
    <property type="molecule type" value="Genomic_DNA"/>
</dbReference>
<keyword evidence="3" id="KW-1185">Reference proteome</keyword>
<dbReference type="EMBL" id="JAGFBS010000111">
    <property type="protein sequence ID" value="KAG6369067.1"/>
    <property type="molecule type" value="Genomic_DNA"/>
</dbReference>
<accession>A0A8I2YBW9</accession>
<sequence length="63" mass="7417">MPNKAEGHRIPTMDEFHGFLTSRKYIDSHTFYREDLVTVSAFNGEHWQAKIKDIRVEMNKHGV</sequence>
<evidence type="ECO:0000313" key="1">
    <source>
        <dbReference type="EMBL" id="KAG6369064.1"/>
    </source>
</evidence>
<proteinExistence type="predicted"/>